<keyword evidence="3" id="KW-1185">Reference proteome</keyword>
<evidence type="ECO:0000313" key="2">
    <source>
        <dbReference type="EnsemblMetazoa" id="XP_029346974.1"/>
    </source>
</evidence>
<accession>A0A8R2JUQ3</accession>
<feature type="transmembrane region" description="Helical" evidence="1">
    <location>
        <begin position="60"/>
        <end position="83"/>
    </location>
</feature>
<organism evidence="2 3">
    <name type="scientific">Acyrthosiphon pisum</name>
    <name type="common">Pea aphid</name>
    <dbReference type="NCBI Taxonomy" id="7029"/>
    <lineage>
        <taxon>Eukaryota</taxon>
        <taxon>Metazoa</taxon>
        <taxon>Ecdysozoa</taxon>
        <taxon>Arthropoda</taxon>
        <taxon>Hexapoda</taxon>
        <taxon>Insecta</taxon>
        <taxon>Pterygota</taxon>
        <taxon>Neoptera</taxon>
        <taxon>Paraneoptera</taxon>
        <taxon>Hemiptera</taxon>
        <taxon>Sternorrhyncha</taxon>
        <taxon>Aphidomorpha</taxon>
        <taxon>Aphidoidea</taxon>
        <taxon>Aphididae</taxon>
        <taxon>Macrosiphini</taxon>
        <taxon>Acyrthosiphon</taxon>
    </lineage>
</organism>
<keyword evidence="1" id="KW-1133">Transmembrane helix</keyword>
<reference evidence="2" key="2">
    <citation type="submission" date="2022-06" db="UniProtKB">
        <authorList>
            <consortium name="EnsemblMetazoa"/>
        </authorList>
    </citation>
    <scope>IDENTIFICATION</scope>
</reference>
<keyword evidence="1" id="KW-0812">Transmembrane</keyword>
<proteinExistence type="predicted"/>
<dbReference type="AlphaFoldDB" id="A0A8R2JUQ3"/>
<sequence>MVINTCQCVLFHEYILLISYIKWMVYTINEQIPERRSCLSTYRDMYLEVIECLHQVNKSIYGVPAIVVFIASNVADIIIIIYSKLLFPRDYSNDPYLVVAFMRLLTKTVNVLILYMIGDSTEKEVNRMSLVLHQRSVIEKNPRIKRQVYNIIYYHHKY</sequence>
<evidence type="ECO:0000256" key="1">
    <source>
        <dbReference type="SAM" id="Phobius"/>
    </source>
</evidence>
<dbReference type="GeneID" id="115034385"/>
<dbReference type="KEGG" id="api:115034385"/>
<dbReference type="EnsemblMetazoa" id="XM_029491114.1">
    <property type="protein sequence ID" value="XP_029346974.1"/>
    <property type="gene ID" value="LOC115034385"/>
</dbReference>
<feature type="transmembrane region" description="Helical" evidence="1">
    <location>
        <begin position="95"/>
        <end position="118"/>
    </location>
</feature>
<dbReference type="OrthoDB" id="10403906at2759"/>
<evidence type="ECO:0000313" key="3">
    <source>
        <dbReference type="Proteomes" id="UP000007819"/>
    </source>
</evidence>
<keyword evidence="1" id="KW-0472">Membrane</keyword>
<reference evidence="3" key="1">
    <citation type="submission" date="2010-06" db="EMBL/GenBank/DDBJ databases">
        <authorList>
            <person name="Jiang H."/>
            <person name="Abraham K."/>
            <person name="Ali S."/>
            <person name="Alsbrooks S.L."/>
            <person name="Anim B.N."/>
            <person name="Anosike U.S."/>
            <person name="Attaway T."/>
            <person name="Bandaranaike D.P."/>
            <person name="Battles P.K."/>
            <person name="Bell S.N."/>
            <person name="Bell A.V."/>
            <person name="Beltran B."/>
            <person name="Bickham C."/>
            <person name="Bustamante Y."/>
            <person name="Caleb T."/>
            <person name="Canada A."/>
            <person name="Cardenas V."/>
            <person name="Carter K."/>
            <person name="Chacko J."/>
            <person name="Chandrabose M.N."/>
            <person name="Chavez D."/>
            <person name="Chavez A."/>
            <person name="Chen L."/>
            <person name="Chu H.-S."/>
            <person name="Claassen K.J."/>
            <person name="Cockrell R."/>
            <person name="Collins M."/>
            <person name="Cooper J.A."/>
            <person name="Cree A."/>
            <person name="Curry S.M."/>
            <person name="Da Y."/>
            <person name="Dao M.D."/>
            <person name="Das B."/>
            <person name="Davila M.-L."/>
            <person name="Davy-Carroll L."/>
            <person name="Denson S."/>
            <person name="Dinh H."/>
            <person name="Ebong V.E."/>
            <person name="Edwards J.R."/>
            <person name="Egan A."/>
            <person name="El-Daye J."/>
            <person name="Escobedo L."/>
            <person name="Fernandez S."/>
            <person name="Fernando P.R."/>
            <person name="Flagg N."/>
            <person name="Forbes L.D."/>
            <person name="Fowler R.G."/>
            <person name="Fu Q."/>
            <person name="Gabisi R.A."/>
            <person name="Ganer J."/>
            <person name="Garbino Pronczuk A."/>
            <person name="Garcia R.M."/>
            <person name="Garner T."/>
            <person name="Garrett T.E."/>
            <person name="Gonzalez D.A."/>
            <person name="Hamid H."/>
            <person name="Hawkins E.S."/>
            <person name="Hirani K."/>
            <person name="Hogues M.E."/>
            <person name="Hollins B."/>
            <person name="Hsiao C.-H."/>
            <person name="Jabil R."/>
            <person name="James M.L."/>
            <person name="Jhangiani S.N."/>
            <person name="Johnson B."/>
            <person name="Johnson Q."/>
            <person name="Joshi V."/>
            <person name="Kalu J.B."/>
            <person name="Kam C."/>
            <person name="Kashfia A."/>
            <person name="Keebler J."/>
            <person name="Kisamo H."/>
            <person name="Kovar C.L."/>
            <person name="Lago L.A."/>
            <person name="Lai C.-Y."/>
            <person name="Laidlaw J."/>
            <person name="Lara F."/>
            <person name="Le T.-K."/>
            <person name="Lee S.L."/>
            <person name="Legall F.H."/>
            <person name="Lemon S.J."/>
            <person name="Lewis L.R."/>
            <person name="Li B."/>
            <person name="Liu Y."/>
            <person name="Liu Y.-S."/>
            <person name="Lopez J."/>
            <person name="Lozado R.J."/>
            <person name="Lu J."/>
            <person name="Madu R.C."/>
            <person name="Maheshwari M."/>
            <person name="Maheshwari R."/>
            <person name="Malloy K."/>
            <person name="Martinez E."/>
            <person name="Mathew T."/>
            <person name="Mercado I.C."/>
            <person name="Mercado C."/>
            <person name="Meyer B."/>
            <person name="Montgomery K."/>
            <person name="Morgan M.B."/>
            <person name="Munidasa M."/>
            <person name="Nazareth L.V."/>
            <person name="Nelson J."/>
            <person name="Ng B.M."/>
            <person name="Nguyen N.B."/>
            <person name="Nguyen P.Q."/>
            <person name="Nguyen T."/>
            <person name="Obregon M."/>
            <person name="Okwuonu G.O."/>
            <person name="Onwere C.G."/>
            <person name="Orozco G."/>
            <person name="Parra A."/>
            <person name="Patel S."/>
            <person name="Patil S."/>
            <person name="Perez A."/>
            <person name="Perez Y."/>
            <person name="Pham C."/>
            <person name="Primus E.L."/>
            <person name="Pu L.-L."/>
            <person name="Puazo M."/>
            <person name="Qin X."/>
            <person name="Quiroz J.B."/>
            <person name="Reese J."/>
            <person name="Richards S."/>
            <person name="Rives C.M."/>
            <person name="Robberts R."/>
            <person name="Ruiz S.J."/>
            <person name="Ruiz M.J."/>
            <person name="Santibanez J."/>
            <person name="Schneider B.W."/>
            <person name="Sisson I."/>
            <person name="Smith M."/>
            <person name="Sodergren E."/>
            <person name="Song X.-Z."/>
            <person name="Song B.B."/>
            <person name="Summersgill H."/>
            <person name="Thelus R."/>
            <person name="Thornton R.D."/>
            <person name="Trejos Z.Y."/>
            <person name="Usmani K."/>
            <person name="Vattathil S."/>
            <person name="Villasana D."/>
            <person name="Walker D.L."/>
            <person name="Wang S."/>
            <person name="Wang K."/>
            <person name="White C.S."/>
            <person name="Williams A.C."/>
            <person name="Williamson J."/>
            <person name="Wilson K."/>
            <person name="Woghiren I.O."/>
            <person name="Woodworth J.R."/>
            <person name="Worley K.C."/>
            <person name="Wright R.A."/>
            <person name="Wu W."/>
            <person name="Young L."/>
            <person name="Zhang L."/>
            <person name="Zhang J."/>
            <person name="Zhu Y."/>
            <person name="Muzny D.M."/>
            <person name="Weinstock G."/>
            <person name="Gibbs R.A."/>
        </authorList>
    </citation>
    <scope>NUCLEOTIDE SEQUENCE [LARGE SCALE GENOMIC DNA]</scope>
    <source>
        <strain evidence="3">LSR1</strain>
    </source>
</reference>
<name>A0A8R2JUQ3_ACYPI</name>
<protein>
    <submittedName>
        <fullName evidence="2">Uncharacterized protein</fullName>
    </submittedName>
</protein>
<dbReference type="RefSeq" id="XP_029346974.1">
    <property type="nucleotide sequence ID" value="XM_029491114.1"/>
</dbReference>
<dbReference type="Proteomes" id="UP000007819">
    <property type="component" value="Chromosome X"/>
</dbReference>